<dbReference type="AlphaFoldDB" id="A0A0B7AYI6"/>
<dbReference type="EMBL" id="HACG01038817">
    <property type="protein sequence ID" value="CEK85682.1"/>
    <property type="molecule type" value="Transcribed_RNA"/>
</dbReference>
<dbReference type="GO" id="GO:0007165">
    <property type="term" value="P:signal transduction"/>
    <property type="evidence" value="ECO:0007669"/>
    <property type="project" value="InterPro"/>
</dbReference>
<evidence type="ECO:0000259" key="1">
    <source>
        <dbReference type="PROSITE" id="PS50017"/>
    </source>
</evidence>
<evidence type="ECO:0000313" key="2">
    <source>
        <dbReference type="EMBL" id="CEK85682.1"/>
    </source>
</evidence>
<protein>
    <recommendedName>
        <fullName evidence="1">Death domain-containing protein</fullName>
    </recommendedName>
</protein>
<dbReference type="PROSITE" id="PS50017">
    <property type="entry name" value="DEATH_DOMAIN"/>
    <property type="match status" value="1"/>
</dbReference>
<reference evidence="2" key="1">
    <citation type="submission" date="2014-12" db="EMBL/GenBank/DDBJ databases">
        <title>Insight into the proteome of Arion vulgaris.</title>
        <authorList>
            <person name="Aradska J."/>
            <person name="Bulat T."/>
            <person name="Smidak R."/>
            <person name="Sarate P."/>
            <person name="Gangsoo J."/>
            <person name="Sialana F."/>
            <person name="Bilban M."/>
            <person name="Lubec G."/>
        </authorList>
    </citation>
    <scope>NUCLEOTIDE SEQUENCE</scope>
    <source>
        <tissue evidence="2">Skin</tissue>
    </source>
</reference>
<dbReference type="InterPro" id="IPR000488">
    <property type="entry name" value="Death_dom"/>
</dbReference>
<dbReference type="Pfam" id="PF00531">
    <property type="entry name" value="Death"/>
    <property type="match status" value="1"/>
</dbReference>
<organism evidence="2">
    <name type="scientific">Arion vulgaris</name>
    <dbReference type="NCBI Taxonomy" id="1028688"/>
    <lineage>
        <taxon>Eukaryota</taxon>
        <taxon>Metazoa</taxon>
        <taxon>Spiralia</taxon>
        <taxon>Lophotrochozoa</taxon>
        <taxon>Mollusca</taxon>
        <taxon>Gastropoda</taxon>
        <taxon>Heterobranchia</taxon>
        <taxon>Euthyneura</taxon>
        <taxon>Panpulmonata</taxon>
        <taxon>Eupulmonata</taxon>
        <taxon>Stylommatophora</taxon>
        <taxon>Helicina</taxon>
        <taxon>Arionoidea</taxon>
        <taxon>Arionidae</taxon>
        <taxon>Arion</taxon>
    </lineage>
</organism>
<dbReference type="EMBL" id="HACG01038819">
    <property type="protein sequence ID" value="CEK85684.1"/>
    <property type="molecule type" value="Transcribed_RNA"/>
</dbReference>
<evidence type="ECO:0000313" key="3">
    <source>
        <dbReference type="EMBL" id="CEK85684.1"/>
    </source>
</evidence>
<feature type="domain" description="Death" evidence="1">
    <location>
        <begin position="31"/>
        <end position="119"/>
    </location>
</feature>
<gene>
    <name evidence="2" type="primary">ORF149571</name>
    <name evidence="3" type="synonym">ORF149593</name>
</gene>
<proteinExistence type="predicted"/>
<sequence>MVILFHQFHIEPNTEPKKAPVSLNHNNGPVDNDLLMSLAVALGDEWKRVAHYLGVHRVRLQAIMRNVTVGERSERDAKYDMLVTWLKGAAKALDKVSALSSALKYGDRYDLAEAVHDRNRDFIELKRGQLTAAN</sequence>
<dbReference type="SUPFAM" id="SSF47986">
    <property type="entry name" value="DEATH domain"/>
    <property type="match status" value="1"/>
</dbReference>
<name>A0A0B7AYI6_9EUPU</name>
<accession>A0A0B7AYI6</accession>
<dbReference type="InterPro" id="IPR011029">
    <property type="entry name" value="DEATH-like_dom_sf"/>
</dbReference>
<dbReference type="Gene3D" id="1.10.533.10">
    <property type="entry name" value="Death Domain, Fas"/>
    <property type="match status" value="1"/>
</dbReference>